<dbReference type="Proteomes" id="UP000295388">
    <property type="component" value="Unassembled WGS sequence"/>
</dbReference>
<feature type="domain" description="Dynamin N-terminal" evidence="1">
    <location>
        <begin position="43"/>
        <end position="181"/>
    </location>
</feature>
<name>A0A4V3C9U1_9ACTN</name>
<evidence type="ECO:0000313" key="2">
    <source>
        <dbReference type="EMBL" id="TDO47260.1"/>
    </source>
</evidence>
<dbReference type="Pfam" id="PF00350">
    <property type="entry name" value="Dynamin_N"/>
    <property type="match status" value="1"/>
</dbReference>
<organism evidence="2 3">
    <name type="scientific">Kribbella caucasensis</name>
    <dbReference type="NCBI Taxonomy" id="2512215"/>
    <lineage>
        <taxon>Bacteria</taxon>
        <taxon>Bacillati</taxon>
        <taxon>Actinomycetota</taxon>
        <taxon>Actinomycetes</taxon>
        <taxon>Propionibacteriales</taxon>
        <taxon>Kribbellaceae</taxon>
        <taxon>Kribbella</taxon>
    </lineage>
</organism>
<gene>
    <name evidence="2" type="ORF">EV643_109153</name>
</gene>
<evidence type="ECO:0000259" key="1">
    <source>
        <dbReference type="Pfam" id="PF00350"/>
    </source>
</evidence>
<proteinExistence type="predicted"/>
<dbReference type="InterPro" id="IPR045063">
    <property type="entry name" value="Dynamin_N"/>
</dbReference>
<reference evidence="2 3" key="1">
    <citation type="submission" date="2019-03" db="EMBL/GenBank/DDBJ databases">
        <title>Genomic Encyclopedia of Type Strains, Phase III (KMG-III): the genomes of soil and plant-associated and newly described type strains.</title>
        <authorList>
            <person name="Whitman W."/>
        </authorList>
    </citation>
    <scope>NUCLEOTIDE SEQUENCE [LARGE SCALE GENOMIC DNA]</scope>
    <source>
        <strain evidence="2 3">VKM Ac-2527</strain>
    </source>
</reference>
<dbReference type="SUPFAM" id="SSF52540">
    <property type="entry name" value="P-loop containing nucleoside triphosphate hydrolases"/>
    <property type="match status" value="1"/>
</dbReference>
<dbReference type="OrthoDB" id="4379468at2"/>
<dbReference type="EMBL" id="SNWQ01000009">
    <property type="protein sequence ID" value="TDO47260.1"/>
    <property type="molecule type" value="Genomic_DNA"/>
</dbReference>
<accession>A0A4V3C9U1</accession>
<dbReference type="InterPro" id="IPR027417">
    <property type="entry name" value="P-loop_NTPase"/>
</dbReference>
<comment type="caution">
    <text evidence="2">The sequence shown here is derived from an EMBL/GenBank/DDBJ whole genome shotgun (WGS) entry which is preliminary data.</text>
</comment>
<dbReference type="RefSeq" id="WP_133801639.1">
    <property type="nucleotide sequence ID" value="NZ_SNWQ01000009.1"/>
</dbReference>
<evidence type="ECO:0000313" key="3">
    <source>
        <dbReference type="Proteomes" id="UP000295388"/>
    </source>
</evidence>
<dbReference type="Gene3D" id="3.40.50.300">
    <property type="entry name" value="P-loop containing nucleotide triphosphate hydrolases"/>
    <property type="match status" value="1"/>
</dbReference>
<sequence length="488" mass="53088">MSDELTAGILAVIKQAGKAARKPEDRARLDEIHERLTGPLRLAIAGKIKAGKSTLLNALLGEELAPTDAGECTRIVTWYSRSDRPHATLHPLDGKPRERPYERDGGALQVDLGGLSPDQVDHLEIGWPTSRLTDLTILDTPGIASISADVSARTHRVLAADDGQVPVADAILYLLRHTHSSDIRFLESFHDDELAHGTPMNAIGVLSRADEIGSCRLDSMEVAERVARRYEAEPRLHRLCPVIVPVNGLLGHTATTLREAEFALLVTIARAPIEELAELLLTADRFTSTPTGLPVTELERTHLLERLGLYGVRLSVELLRTGAASTSSDLSTELAERSGLNRLREILIRQFEARSRVLKAYSAVAALADLLRTGDFESATELQSRVEEISAGAHEFQELRLLSDLRTGGIALKTEREQELDRLLGGSGHDPASRLGLPPDATPTTIREAALTGLTTWQSFATHPLTPRPAQLAARVATRTLEGLLAPR</sequence>
<protein>
    <submittedName>
        <fullName evidence="2">50S ribosome-binding GTPase</fullName>
    </submittedName>
</protein>
<keyword evidence="3" id="KW-1185">Reference proteome</keyword>
<dbReference type="AlphaFoldDB" id="A0A4V3C9U1"/>